<sequence length="399" mass="43070">GQGDVSADQAPRERGHDRPHRPRQDHADGRHVGAQRAPVPVGRGGGLQVDRQGWHRARRDEDRDHHGGPRGVRVGTPALRPRGLPRPRGLRQEHDHRRRPDGRRGARGVRGRRPDAPDARARAARPPGRRAGARRVRQQGGPRAGPGAARPHRDGDARAADAVRVRRRGRPLRLRLVPARARRPGRRPGQRLHRRADGGARPGDPGTRPGARQAVPDAGGERVLRAGPGDGRHRPHRARPGAARRGGGGHRLRRRGAADGGDRHRAVPQAFRGGRGRRQRRAPAPRAGGRRGRARPHPGGAAVGAAAPAVPRRGVRAAEGRGRPPHAVRQRLHAAVLLPHDRRDRPGHAGRAGDGDAGRQRGGHRGVVPRGGDGRVAPLRRPRGRPDGRLGRRDPDPGL</sequence>
<feature type="compositionally biased region" description="Low complexity" evidence="1">
    <location>
        <begin position="138"/>
        <end position="149"/>
    </location>
</feature>
<dbReference type="GO" id="GO:0003746">
    <property type="term" value="F:translation elongation factor activity"/>
    <property type="evidence" value="ECO:0007669"/>
    <property type="project" value="UniProtKB-KW"/>
</dbReference>
<feature type="compositionally biased region" description="Basic residues" evidence="1">
    <location>
        <begin position="96"/>
        <end position="111"/>
    </location>
</feature>
<feature type="compositionally biased region" description="Basic residues" evidence="1">
    <location>
        <begin position="180"/>
        <end position="194"/>
    </location>
</feature>
<feature type="non-terminal residue" evidence="2">
    <location>
        <position position="1"/>
    </location>
</feature>
<accession>A0A6J4NYK3</accession>
<feature type="compositionally biased region" description="Basic residues" evidence="1">
    <location>
        <begin position="127"/>
        <end position="137"/>
    </location>
</feature>
<feature type="region of interest" description="Disordered" evidence="1">
    <location>
        <begin position="1"/>
        <end position="399"/>
    </location>
</feature>
<name>A0A6J4NYK3_9BACT</name>
<evidence type="ECO:0000256" key="1">
    <source>
        <dbReference type="SAM" id="MobiDB-lite"/>
    </source>
</evidence>
<reference evidence="2" key="1">
    <citation type="submission" date="2020-02" db="EMBL/GenBank/DDBJ databases">
        <authorList>
            <person name="Meier V. D."/>
        </authorList>
    </citation>
    <scope>NUCLEOTIDE SEQUENCE</scope>
    <source>
        <strain evidence="2">AVDCRST_MAG64</strain>
    </source>
</reference>
<feature type="compositionally biased region" description="Low complexity" evidence="1">
    <location>
        <begin position="297"/>
        <end position="312"/>
    </location>
</feature>
<dbReference type="EMBL" id="CADCUQ010000345">
    <property type="protein sequence ID" value="CAA9397541.1"/>
    <property type="molecule type" value="Genomic_DNA"/>
</dbReference>
<evidence type="ECO:0000313" key="2">
    <source>
        <dbReference type="EMBL" id="CAA9397541.1"/>
    </source>
</evidence>
<gene>
    <name evidence="2" type="ORF">AVDCRST_MAG64-1505</name>
</gene>
<feature type="non-terminal residue" evidence="2">
    <location>
        <position position="399"/>
    </location>
</feature>
<keyword evidence="2" id="KW-0648">Protein biosynthesis</keyword>
<keyword evidence="2" id="KW-0251">Elongation factor</keyword>
<protein>
    <submittedName>
        <fullName evidence="2">Translation elongation factor Tu</fullName>
    </submittedName>
</protein>
<dbReference type="AlphaFoldDB" id="A0A6J4NYK3"/>
<proteinExistence type="predicted"/>
<feature type="compositionally biased region" description="Basic and acidic residues" evidence="1">
    <location>
        <begin position="151"/>
        <end position="164"/>
    </location>
</feature>
<organism evidence="2">
    <name type="scientific">uncultured Phycisphaerae bacterium</name>
    <dbReference type="NCBI Taxonomy" id="904963"/>
    <lineage>
        <taxon>Bacteria</taxon>
        <taxon>Pseudomonadati</taxon>
        <taxon>Planctomycetota</taxon>
        <taxon>Phycisphaerae</taxon>
        <taxon>environmental samples</taxon>
    </lineage>
</organism>
<feature type="compositionally biased region" description="Basic and acidic residues" evidence="1">
    <location>
        <begin position="339"/>
        <end position="359"/>
    </location>
</feature>
<feature type="compositionally biased region" description="Basic residues" evidence="1">
    <location>
        <begin position="323"/>
        <end position="332"/>
    </location>
</feature>
<feature type="compositionally biased region" description="Basic and acidic residues" evidence="1">
    <location>
        <begin position="384"/>
        <end position="399"/>
    </location>
</feature>
<feature type="compositionally biased region" description="Basic and acidic residues" evidence="1">
    <location>
        <begin position="10"/>
        <end position="31"/>
    </location>
</feature>
<feature type="compositionally biased region" description="Basic residues" evidence="1">
    <location>
        <begin position="274"/>
        <end position="296"/>
    </location>
</feature>
<feature type="compositionally biased region" description="Basic and acidic residues" evidence="1">
    <location>
        <begin position="256"/>
        <end position="265"/>
    </location>
</feature>
<feature type="compositionally biased region" description="Basic and acidic residues" evidence="1">
    <location>
        <begin position="58"/>
        <end position="67"/>
    </location>
</feature>
<feature type="compositionally biased region" description="Basic and acidic residues" evidence="1">
    <location>
        <begin position="112"/>
        <end position="121"/>
    </location>
</feature>